<evidence type="ECO:0000256" key="15">
    <source>
        <dbReference type="ARBA" id="ARBA00023303"/>
    </source>
</evidence>
<evidence type="ECO:0000256" key="1">
    <source>
        <dbReference type="ARBA" id="ARBA00000309"/>
    </source>
</evidence>
<dbReference type="PRINTS" id="PR00254">
    <property type="entry name" value="NICOTINICR"/>
</dbReference>
<dbReference type="SUPFAM" id="SSF90112">
    <property type="entry name" value="Neurotransmitter-gated ion-channel transmembrane pore"/>
    <property type="match status" value="1"/>
</dbReference>
<keyword evidence="13" id="KW-0628">Postsynaptic cell membrane</keyword>
<dbReference type="InterPro" id="IPR006202">
    <property type="entry name" value="Neur_chan_lig-bd"/>
</dbReference>
<feature type="transmembrane region" description="Helical" evidence="26">
    <location>
        <begin position="262"/>
        <end position="280"/>
    </location>
</feature>
<dbReference type="CDD" id="cd19020">
    <property type="entry name" value="LGIC_ECD_nAChR_A7"/>
    <property type="match status" value="1"/>
</dbReference>
<reference evidence="29 30" key="1">
    <citation type="journal article" date="2019" name="Sci. Data">
        <title>Hybrid genome assembly and annotation of Danionella translucida.</title>
        <authorList>
            <person name="Kadobianskyi M."/>
            <person name="Schulze L."/>
            <person name="Schuelke M."/>
            <person name="Judkewitz B."/>
        </authorList>
    </citation>
    <scope>NUCLEOTIDE SEQUENCE [LARGE SCALE GENOMIC DNA]</scope>
    <source>
        <strain evidence="29 30">Bolton</strain>
    </source>
</reference>
<evidence type="ECO:0000256" key="18">
    <source>
        <dbReference type="ARBA" id="ARBA00034430"/>
    </source>
</evidence>
<proteinExistence type="inferred from homology"/>
<evidence type="ECO:0000256" key="9">
    <source>
        <dbReference type="ARBA" id="ARBA00023136"/>
    </source>
</evidence>
<evidence type="ECO:0000256" key="17">
    <source>
        <dbReference type="ARBA" id="ARBA00034423"/>
    </source>
</evidence>
<comment type="catalytic activity">
    <reaction evidence="20">
        <text>Ca(2+)(in) = Ca(2+)(out)</text>
        <dbReference type="Rhea" id="RHEA:29671"/>
        <dbReference type="ChEBI" id="CHEBI:29108"/>
    </reaction>
</comment>
<comment type="catalytic activity">
    <reaction evidence="1">
        <text>NH4(+)(in) = NH4(+)(out)</text>
        <dbReference type="Rhea" id="RHEA:28747"/>
        <dbReference type="ChEBI" id="CHEBI:28938"/>
    </reaction>
</comment>
<name>A0A553RPK8_9TELE</name>
<dbReference type="EMBL" id="SRMA01001380">
    <property type="protein sequence ID" value="TRZ04117.1"/>
    <property type="molecule type" value="Genomic_DNA"/>
</dbReference>
<keyword evidence="9 26" id="KW-0472">Membrane</keyword>
<feature type="transmembrane region" description="Helical" evidence="26">
    <location>
        <begin position="477"/>
        <end position="497"/>
    </location>
</feature>
<evidence type="ECO:0000256" key="24">
    <source>
        <dbReference type="ARBA" id="ARBA00040003"/>
    </source>
</evidence>
<keyword evidence="7" id="KW-0770">Synapse</keyword>
<evidence type="ECO:0000259" key="28">
    <source>
        <dbReference type="Pfam" id="PF02932"/>
    </source>
</evidence>
<evidence type="ECO:0000256" key="3">
    <source>
        <dbReference type="ARBA" id="ARBA00022475"/>
    </source>
</evidence>
<evidence type="ECO:0000313" key="30">
    <source>
        <dbReference type="Proteomes" id="UP000316079"/>
    </source>
</evidence>
<dbReference type="FunFam" id="1.20.58.390:FF:000007">
    <property type="entry name" value="Neuronal acetylcholine receptor subunit alpha-7"/>
    <property type="match status" value="1"/>
</dbReference>
<comment type="catalytic activity">
    <reaction evidence="19">
        <text>Na(+)(in) = Na(+)(out)</text>
        <dbReference type="Rhea" id="RHEA:34963"/>
        <dbReference type="ChEBI" id="CHEBI:29101"/>
    </reaction>
</comment>
<keyword evidence="3" id="KW-1003">Cell membrane</keyword>
<dbReference type="InterPro" id="IPR036734">
    <property type="entry name" value="Neur_chan_lig-bd_sf"/>
</dbReference>
<keyword evidence="10" id="KW-1015">Disulfide bond</keyword>
<keyword evidence="4 26" id="KW-0812">Transmembrane</keyword>
<evidence type="ECO:0000256" key="14">
    <source>
        <dbReference type="ARBA" id="ARBA00023286"/>
    </source>
</evidence>
<dbReference type="InterPro" id="IPR002394">
    <property type="entry name" value="Nicotinic_acetylcholine_rcpt"/>
</dbReference>
<dbReference type="NCBIfam" id="TIGR00860">
    <property type="entry name" value="LIC"/>
    <property type="match status" value="1"/>
</dbReference>
<dbReference type="InterPro" id="IPR018000">
    <property type="entry name" value="Neurotransmitter_ion_chnl_CS"/>
</dbReference>
<dbReference type="InterPro" id="IPR006201">
    <property type="entry name" value="Neur_channel"/>
</dbReference>
<feature type="transmembrane region" description="Helical" evidence="26">
    <location>
        <begin position="231"/>
        <end position="256"/>
    </location>
</feature>
<dbReference type="PANTHER" id="PTHR18945">
    <property type="entry name" value="NEUROTRANSMITTER GATED ION CHANNEL"/>
    <property type="match status" value="1"/>
</dbReference>
<evidence type="ECO:0000256" key="26">
    <source>
        <dbReference type="RuleBase" id="RU000687"/>
    </source>
</evidence>
<dbReference type="Proteomes" id="UP000316079">
    <property type="component" value="Unassembled WGS sequence"/>
</dbReference>
<dbReference type="Pfam" id="PF02932">
    <property type="entry name" value="Neur_chan_memb"/>
    <property type="match status" value="1"/>
</dbReference>
<dbReference type="GO" id="GO:0022848">
    <property type="term" value="F:acetylcholine-gated monoatomic cation-selective channel activity"/>
    <property type="evidence" value="ECO:0007669"/>
    <property type="project" value="InterPro"/>
</dbReference>
<dbReference type="FunFam" id="2.70.170.10:FF:000009">
    <property type="entry name" value="Neuronal acetylcholine receptor subunit alpha-7"/>
    <property type="match status" value="1"/>
</dbReference>
<comment type="catalytic activity">
    <reaction evidence="22">
        <text>choline(out) = choline(in)</text>
        <dbReference type="Rhea" id="RHEA:32751"/>
        <dbReference type="ChEBI" id="CHEBI:15354"/>
    </reaction>
</comment>
<evidence type="ECO:0000256" key="19">
    <source>
        <dbReference type="ARBA" id="ARBA00036239"/>
    </source>
</evidence>
<dbReference type="STRING" id="623744.A0A553RPK8"/>
<keyword evidence="14" id="KW-1071">Ligand-gated ion channel</keyword>
<dbReference type="Gene3D" id="2.70.170.10">
    <property type="entry name" value="Neurotransmitter-gated ion-channel ligand-binding domain"/>
    <property type="match status" value="1"/>
</dbReference>
<feature type="transmembrane region" description="Helical" evidence="26">
    <location>
        <begin position="292"/>
        <end position="315"/>
    </location>
</feature>
<comment type="subcellular location">
    <subcellularLocation>
        <location evidence="16">Postsynaptic cell membrane</location>
        <topology evidence="16">Multi-pass membrane protein</topology>
    </subcellularLocation>
</comment>
<keyword evidence="11" id="KW-0675">Receptor</keyword>
<organism evidence="29 30">
    <name type="scientific">Danionella cerebrum</name>
    <dbReference type="NCBI Taxonomy" id="2873325"/>
    <lineage>
        <taxon>Eukaryota</taxon>
        <taxon>Metazoa</taxon>
        <taxon>Chordata</taxon>
        <taxon>Craniata</taxon>
        <taxon>Vertebrata</taxon>
        <taxon>Euteleostomi</taxon>
        <taxon>Actinopterygii</taxon>
        <taxon>Neopterygii</taxon>
        <taxon>Teleostei</taxon>
        <taxon>Ostariophysi</taxon>
        <taxon>Cypriniformes</taxon>
        <taxon>Danionidae</taxon>
        <taxon>Danioninae</taxon>
        <taxon>Danionella</taxon>
    </lineage>
</organism>
<evidence type="ECO:0000256" key="6">
    <source>
        <dbReference type="ARBA" id="ARBA00022989"/>
    </source>
</evidence>
<keyword evidence="15 26" id="KW-0407">Ion channel</keyword>
<dbReference type="InterPro" id="IPR038050">
    <property type="entry name" value="Neuro_actylchol_rec"/>
</dbReference>
<comment type="catalytic activity">
    <reaction evidence="18">
        <text>K(+)(in) = K(+)(out)</text>
        <dbReference type="Rhea" id="RHEA:29463"/>
        <dbReference type="ChEBI" id="CHEBI:29103"/>
    </reaction>
</comment>
<evidence type="ECO:0000256" key="16">
    <source>
        <dbReference type="ARBA" id="ARBA00034104"/>
    </source>
</evidence>
<dbReference type="GO" id="GO:0045211">
    <property type="term" value="C:postsynaptic membrane"/>
    <property type="evidence" value="ECO:0007669"/>
    <property type="project" value="UniProtKB-SubCell"/>
</dbReference>
<dbReference type="Gene3D" id="1.20.58.390">
    <property type="entry name" value="Neurotransmitter-gated ion-channel transmembrane domain"/>
    <property type="match status" value="2"/>
</dbReference>
<dbReference type="Pfam" id="PF02931">
    <property type="entry name" value="Neur_chan_LBD"/>
    <property type="match status" value="1"/>
</dbReference>
<feature type="domain" description="Neurotransmitter-gated ion-channel ligand-binding" evidence="27">
    <location>
        <begin position="27"/>
        <end position="230"/>
    </location>
</feature>
<feature type="domain" description="Neurotransmitter-gated ion-channel transmembrane" evidence="28">
    <location>
        <begin position="237"/>
        <end position="493"/>
    </location>
</feature>
<keyword evidence="5" id="KW-0732">Signal</keyword>
<evidence type="ECO:0000256" key="25">
    <source>
        <dbReference type="ARBA" id="ARBA00081631"/>
    </source>
</evidence>
<keyword evidence="8 26" id="KW-0406">Ion transport</keyword>
<dbReference type="AlphaFoldDB" id="A0A553RPK8"/>
<dbReference type="InterPro" id="IPR006029">
    <property type="entry name" value="Neurotrans-gated_channel_TM"/>
</dbReference>
<dbReference type="PRINTS" id="PR00252">
    <property type="entry name" value="NRIONCHANNEL"/>
</dbReference>
<dbReference type="OrthoDB" id="5975154at2759"/>
<evidence type="ECO:0000313" key="29">
    <source>
        <dbReference type="EMBL" id="TRZ04117.1"/>
    </source>
</evidence>
<comment type="caution">
    <text evidence="29">The sequence shown here is derived from an EMBL/GenBank/DDBJ whole genome shotgun (WGS) entry which is preliminary data.</text>
</comment>
<evidence type="ECO:0000259" key="27">
    <source>
        <dbReference type="Pfam" id="PF02931"/>
    </source>
</evidence>
<accession>A0A553RPK8</accession>
<gene>
    <name evidence="29" type="ORF">DNTS_003647</name>
</gene>
<evidence type="ECO:0000256" key="5">
    <source>
        <dbReference type="ARBA" id="ARBA00022729"/>
    </source>
</evidence>
<evidence type="ECO:0000256" key="10">
    <source>
        <dbReference type="ARBA" id="ARBA00023157"/>
    </source>
</evidence>
<evidence type="ECO:0000256" key="20">
    <source>
        <dbReference type="ARBA" id="ARBA00036634"/>
    </source>
</evidence>
<evidence type="ECO:0000256" key="8">
    <source>
        <dbReference type="ARBA" id="ARBA00023065"/>
    </source>
</evidence>
<dbReference type="SUPFAM" id="SSF63712">
    <property type="entry name" value="Nicotinic receptor ligand binding domain-like"/>
    <property type="match status" value="1"/>
</dbReference>
<keyword evidence="12" id="KW-0325">Glycoprotein</keyword>
<evidence type="ECO:0000256" key="7">
    <source>
        <dbReference type="ARBA" id="ARBA00023018"/>
    </source>
</evidence>
<evidence type="ECO:0000256" key="2">
    <source>
        <dbReference type="ARBA" id="ARBA00022448"/>
    </source>
</evidence>
<comment type="catalytic activity">
    <reaction evidence="21">
        <text>guanidine(out) = guanidine(in)</text>
        <dbReference type="Rhea" id="RHEA:73883"/>
        <dbReference type="ChEBI" id="CHEBI:30087"/>
    </reaction>
</comment>
<evidence type="ECO:0000256" key="13">
    <source>
        <dbReference type="ARBA" id="ARBA00023257"/>
    </source>
</evidence>
<evidence type="ECO:0000256" key="21">
    <source>
        <dbReference type="ARBA" id="ARBA00036754"/>
    </source>
</evidence>
<dbReference type="CDD" id="cd19051">
    <property type="entry name" value="LGIC_TM_cation"/>
    <property type="match status" value="1"/>
</dbReference>
<dbReference type="GO" id="GO:0004888">
    <property type="term" value="F:transmembrane signaling receptor activity"/>
    <property type="evidence" value="ECO:0007669"/>
    <property type="project" value="InterPro"/>
</dbReference>
<keyword evidence="2 26" id="KW-0813">Transport</keyword>
<evidence type="ECO:0000256" key="22">
    <source>
        <dbReference type="ARBA" id="ARBA00036811"/>
    </source>
</evidence>
<protein>
    <recommendedName>
        <fullName evidence="24">Neuronal acetylcholine receptor subunit alpha-7</fullName>
    </recommendedName>
    <alternativeName>
        <fullName evidence="25">Nicotinic acetylcholine receptor subunit alpha-7</fullName>
    </alternativeName>
</protein>
<keyword evidence="30" id="KW-1185">Reference proteome</keyword>
<evidence type="ECO:0000256" key="12">
    <source>
        <dbReference type="ARBA" id="ARBA00023180"/>
    </source>
</evidence>
<comment type="catalytic activity">
    <reaction evidence="17">
        <text>L-arginine(in) = L-arginine(out)</text>
        <dbReference type="Rhea" id="RHEA:32143"/>
        <dbReference type="ChEBI" id="CHEBI:32682"/>
    </reaction>
</comment>
<sequence>MGFWENALRLTTTVCLWSVSLQGEHQRRLYRDLMKDYNPLERPVFNDTHTLTVYFSMSLMQIMDVDEKNQVLTTNIWLQLYWYDYYLQWNASEYPGVSNVRFPDSQIWKPDILLYNSADERFDATFHTNVLVNSSGACQYLPPGIFKSTCYIDVRWFPFDLQRCDLKFGSWTYGGWSLDLQMIDADITGYIANGEWDLVEVPGRRNEKFYDCCKEPYPDVTFTVVMRRRTLYYGLNLLIPCVLISTLALLVFLLPADSGEKISLGITVLLSLTVFMLLVAEIMPATSDSVPLIAQYFATTMVIVGLSVIATVWVLQYHYHDPEGGKMPKWTRVVLLNWCAWFLRMKRPGEDRVRSACHNKHPRSSLSSAELNISTGVPQSANGNLLYIGFRGMDAIHYATSPDSGVICSRLVATGEEDVLLPGAQASSVTSSSAPGESELSKILDEVRYIAKRFRDQDEEDTVCNEWKFAASVIDRLCLMAFSLFTILCTIGILMSAPNFVEAISKDFFT</sequence>
<evidence type="ECO:0000256" key="4">
    <source>
        <dbReference type="ARBA" id="ARBA00022692"/>
    </source>
</evidence>
<comment type="similarity">
    <text evidence="23">Belongs to the ligand-gated ion channel (TC 1.A.9) family. Acetylcholine receptor (TC 1.A.9.1) subfamily. Alpha-7/CHRNA7 sub-subfamily.</text>
</comment>
<evidence type="ECO:0000256" key="23">
    <source>
        <dbReference type="ARBA" id="ARBA00037939"/>
    </source>
</evidence>
<dbReference type="InterPro" id="IPR036719">
    <property type="entry name" value="Neuro-gated_channel_TM_sf"/>
</dbReference>
<dbReference type="FunFam" id="1.20.58.390:FF:000011">
    <property type="entry name" value="neuronal acetylcholine receptor subunit alpha-7"/>
    <property type="match status" value="1"/>
</dbReference>
<keyword evidence="6 26" id="KW-1133">Transmembrane helix</keyword>
<evidence type="ECO:0000256" key="11">
    <source>
        <dbReference type="ARBA" id="ARBA00023170"/>
    </source>
</evidence>
<dbReference type="PROSITE" id="PS00236">
    <property type="entry name" value="NEUROTR_ION_CHANNEL"/>
    <property type="match status" value="1"/>
</dbReference>